<dbReference type="Gene3D" id="3.10.350.10">
    <property type="entry name" value="LysM domain"/>
    <property type="match status" value="1"/>
</dbReference>
<dbReference type="CDD" id="cd00118">
    <property type="entry name" value="LysM"/>
    <property type="match status" value="1"/>
</dbReference>
<evidence type="ECO:0000313" key="4">
    <source>
        <dbReference type="EMBL" id="MDR7272147.1"/>
    </source>
</evidence>
<dbReference type="InterPro" id="IPR018392">
    <property type="entry name" value="LysM"/>
</dbReference>
<feature type="compositionally biased region" description="Low complexity" evidence="1">
    <location>
        <begin position="182"/>
        <end position="194"/>
    </location>
</feature>
<evidence type="ECO:0000256" key="2">
    <source>
        <dbReference type="SAM" id="SignalP"/>
    </source>
</evidence>
<feature type="compositionally biased region" description="Low complexity" evidence="1">
    <location>
        <begin position="155"/>
        <end position="170"/>
    </location>
</feature>
<name>A0ABU1YTG2_ROSSA</name>
<evidence type="ECO:0000256" key="1">
    <source>
        <dbReference type="SAM" id="MobiDB-lite"/>
    </source>
</evidence>
<dbReference type="Pfam" id="PF25800">
    <property type="entry name" value="FimV_N"/>
    <property type="match status" value="1"/>
</dbReference>
<feature type="region of interest" description="Disordered" evidence="1">
    <location>
        <begin position="293"/>
        <end position="334"/>
    </location>
</feature>
<dbReference type="NCBIfam" id="TIGR03504">
    <property type="entry name" value="FimV_Cterm"/>
    <property type="match status" value="1"/>
</dbReference>
<dbReference type="InterPro" id="IPR020012">
    <property type="entry name" value="LysM_FimV"/>
</dbReference>
<dbReference type="Proteomes" id="UP001180453">
    <property type="component" value="Unassembled WGS sequence"/>
</dbReference>
<feature type="signal peptide" evidence="2">
    <location>
        <begin position="1"/>
        <end position="23"/>
    </location>
</feature>
<evidence type="ECO:0000259" key="3">
    <source>
        <dbReference type="PROSITE" id="PS51782"/>
    </source>
</evidence>
<evidence type="ECO:0000313" key="5">
    <source>
        <dbReference type="Proteomes" id="UP001180453"/>
    </source>
</evidence>
<reference evidence="4 5" key="1">
    <citation type="submission" date="2023-07" db="EMBL/GenBank/DDBJ databases">
        <title>Sorghum-associated microbial communities from plants grown in Nebraska, USA.</title>
        <authorList>
            <person name="Schachtman D."/>
        </authorList>
    </citation>
    <scope>NUCLEOTIDE SEQUENCE [LARGE SCALE GENOMIC DNA]</scope>
    <source>
        <strain evidence="4 5">BE314</strain>
    </source>
</reference>
<dbReference type="InterPro" id="IPR038440">
    <property type="entry name" value="FimV_C_sf"/>
</dbReference>
<feature type="region of interest" description="Disordered" evidence="1">
    <location>
        <begin position="155"/>
        <end position="194"/>
    </location>
</feature>
<dbReference type="NCBIfam" id="TIGR03505">
    <property type="entry name" value="FimV_core"/>
    <property type="match status" value="1"/>
</dbReference>
<dbReference type="RefSeq" id="WP_310270729.1">
    <property type="nucleotide sequence ID" value="NZ_JAVDXU010000004.1"/>
</dbReference>
<protein>
    <submittedName>
        <fullName evidence="4">Pilus assembly protein FimV</fullName>
    </submittedName>
</protein>
<proteinExistence type="predicted"/>
<dbReference type="EMBL" id="JAVDXU010000004">
    <property type="protein sequence ID" value="MDR7272147.1"/>
    <property type="molecule type" value="Genomic_DNA"/>
</dbReference>
<sequence length="834" mass="86022">MSFARHHLALAAALLVAGSGAQALGLGKLNVQSALGETMRAEIDLTSLTPEEAASLKVRVAPPEAYRTSGVEYNPVLTSTQVQVLRNNGRTVLRVSSDRSVQEPFVDVILELTWASGRLVREYTLLFDPPSLPKPAPVITAPPAVAAAPAPATAASSEAVPAPAPATTTALPRNGSAPAPAPVAAARPPAPAAVRPPVTAASEYAVRPGDSLSKIAARTQVSGISLDQMLVGLFRNNPDAFIDGNMNLLKAGTVLQVPSSESLASVPAPEARRVILAQSADFSAYRQRLASAAPTLQNTESERQSKGQVQAAVEDRKPAAAPTPDKLTLSKAGSTAASAAEAKLSKETEKKDAAARVAELTRNVEELKKLSSAAKPGAPTASAAAPATAPTPVAAPIVATAEPASAPASAPAVVAAASAPASRPAARASAPLAPPPVAEPPGLIEQLLDSPIVLPLAGVLVAVLGGLGLYRLRSRRPVNAAETGFHESRLQPDSFFGGTGGQRVDTRDAQNSGQSSMSYSLSQLDAIGDVDPVAEADVYLAYGRDLQAEEILKEALRANPTRLAIRLKLLEVYAKRRDTKGFEQLAVQLYAETKGAGEDWAKAQELGRGIDPDNPLYQPGGAPAHVEDGPELRPEPMNASTLPQTALPAGASAAAAAAAHLATDALRGGPDTGPVSGFDLALDLDLDAPEPVSPNAMAATQAMPASVEQAPMTMDFDISSRGTRTAPPAPDLSFDVSSMGGLTPAPATPAAASTDLDFDLGDSTLPGETTPEGLGHNLHLPDDEGDPLLRQLELADEFRQIGDTEGAREVLQELIQRASGPLRDKAQAMLNGLR</sequence>
<gene>
    <name evidence="4" type="ORF">J2X20_004821</name>
</gene>
<dbReference type="Gene3D" id="1.20.58.2200">
    <property type="match status" value="1"/>
</dbReference>
<feature type="chain" id="PRO_5045882117" evidence="2">
    <location>
        <begin position="24"/>
        <end position="834"/>
    </location>
</feature>
<feature type="region of interest" description="Disordered" evidence="1">
    <location>
        <begin position="737"/>
        <end position="756"/>
    </location>
</feature>
<keyword evidence="5" id="KW-1185">Reference proteome</keyword>
<dbReference type="PROSITE" id="PS51782">
    <property type="entry name" value="LYSM"/>
    <property type="match status" value="1"/>
</dbReference>
<keyword evidence="2" id="KW-0732">Signal</keyword>
<dbReference type="InterPro" id="IPR036779">
    <property type="entry name" value="LysM_dom_sf"/>
</dbReference>
<organism evidence="4 5">
    <name type="scientific">Roseateles saccharophilus</name>
    <name type="common">Pseudomonas saccharophila</name>
    <dbReference type="NCBI Taxonomy" id="304"/>
    <lineage>
        <taxon>Bacteria</taxon>
        <taxon>Pseudomonadati</taxon>
        <taxon>Pseudomonadota</taxon>
        <taxon>Betaproteobacteria</taxon>
        <taxon>Burkholderiales</taxon>
        <taxon>Sphaerotilaceae</taxon>
        <taxon>Roseateles</taxon>
    </lineage>
</organism>
<comment type="caution">
    <text evidence="4">The sequence shown here is derived from an EMBL/GenBank/DDBJ whole genome shotgun (WGS) entry which is preliminary data.</text>
</comment>
<feature type="domain" description="LysM" evidence="3">
    <location>
        <begin position="202"/>
        <end position="257"/>
    </location>
</feature>
<accession>A0ABU1YTG2</accession>
<feature type="compositionally biased region" description="Low complexity" evidence="1">
    <location>
        <begin position="743"/>
        <end position="754"/>
    </location>
</feature>
<dbReference type="InterPro" id="IPR057840">
    <property type="entry name" value="FimV_N"/>
</dbReference>
<feature type="region of interest" description="Disordered" evidence="1">
    <location>
        <begin position="489"/>
        <end position="515"/>
    </location>
</feature>
<dbReference type="InterPro" id="IPR020011">
    <property type="entry name" value="FimV_C"/>
</dbReference>